<protein>
    <submittedName>
        <fullName evidence="2">Uncharacterized protein</fullName>
    </submittedName>
</protein>
<keyword evidence="1" id="KW-0732">Signal</keyword>
<dbReference type="Proteomes" id="UP000837857">
    <property type="component" value="Chromosome 10"/>
</dbReference>
<proteinExistence type="predicted"/>
<gene>
    <name evidence="2" type="ORF">IPOD504_LOCUS1156</name>
</gene>
<organism evidence="2 3">
    <name type="scientific">Iphiclides podalirius</name>
    <name type="common">scarce swallowtail</name>
    <dbReference type="NCBI Taxonomy" id="110791"/>
    <lineage>
        <taxon>Eukaryota</taxon>
        <taxon>Metazoa</taxon>
        <taxon>Ecdysozoa</taxon>
        <taxon>Arthropoda</taxon>
        <taxon>Hexapoda</taxon>
        <taxon>Insecta</taxon>
        <taxon>Pterygota</taxon>
        <taxon>Neoptera</taxon>
        <taxon>Endopterygota</taxon>
        <taxon>Lepidoptera</taxon>
        <taxon>Glossata</taxon>
        <taxon>Ditrysia</taxon>
        <taxon>Papilionoidea</taxon>
        <taxon>Papilionidae</taxon>
        <taxon>Papilioninae</taxon>
        <taxon>Iphiclides</taxon>
    </lineage>
</organism>
<evidence type="ECO:0000313" key="2">
    <source>
        <dbReference type="EMBL" id="CAH2037407.1"/>
    </source>
</evidence>
<evidence type="ECO:0000256" key="1">
    <source>
        <dbReference type="SAM" id="SignalP"/>
    </source>
</evidence>
<accession>A0ABN8HVM5</accession>
<keyword evidence="3" id="KW-1185">Reference proteome</keyword>
<reference evidence="2" key="1">
    <citation type="submission" date="2022-03" db="EMBL/GenBank/DDBJ databases">
        <authorList>
            <person name="Martin H S."/>
        </authorList>
    </citation>
    <scope>NUCLEOTIDE SEQUENCE</scope>
</reference>
<feature type="chain" id="PRO_5045942156" evidence="1">
    <location>
        <begin position="19"/>
        <end position="204"/>
    </location>
</feature>
<feature type="signal peptide" evidence="1">
    <location>
        <begin position="1"/>
        <end position="18"/>
    </location>
</feature>
<feature type="non-terminal residue" evidence="2">
    <location>
        <position position="1"/>
    </location>
</feature>
<name>A0ABN8HVM5_9NEOP</name>
<sequence>MNFSIFYLLVCIIFPGKGDNRWKRRSKESDDKGLLDESIGIERDTWAREHNLDFFTQKDFNANPFDVRCLLGRSLARIKATHYNGALADVIKATELEPTNLTALQIKAQTEYEKCAFERSLVLASRGQCLRVLPPDFAECARCAEETIRECAGPSAKKVMKAASLLLKGVEIKGDLIEEDIFKPKKVVRRSRMLKEPTQHVIRL</sequence>
<dbReference type="Gene3D" id="1.25.40.10">
    <property type="entry name" value="Tetratricopeptide repeat domain"/>
    <property type="match status" value="1"/>
</dbReference>
<dbReference type="InterPro" id="IPR011990">
    <property type="entry name" value="TPR-like_helical_dom_sf"/>
</dbReference>
<dbReference type="SUPFAM" id="SSF48452">
    <property type="entry name" value="TPR-like"/>
    <property type="match status" value="1"/>
</dbReference>
<evidence type="ECO:0000313" key="3">
    <source>
        <dbReference type="Proteomes" id="UP000837857"/>
    </source>
</evidence>
<dbReference type="EMBL" id="OW152822">
    <property type="protein sequence ID" value="CAH2037407.1"/>
    <property type="molecule type" value="Genomic_DNA"/>
</dbReference>